<dbReference type="InterPro" id="IPR011701">
    <property type="entry name" value="MFS"/>
</dbReference>
<dbReference type="PANTHER" id="PTHR11360">
    <property type="entry name" value="MONOCARBOXYLATE TRANSPORTER"/>
    <property type="match status" value="1"/>
</dbReference>
<evidence type="ECO:0000313" key="6">
    <source>
        <dbReference type="Proteomes" id="UP000054477"/>
    </source>
</evidence>
<feature type="transmembrane region" description="Helical" evidence="4">
    <location>
        <begin position="252"/>
        <end position="272"/>
    </location>
</feature>
<dbReference type="InterPro" id="IPR050327">
    <property type="entry name" value="Proton-linked_MCT"/>
</dbReference>
<feature type="transmembrane region" description="Helical" evidence="4">
    <location>
        <begin position="212"/>
        <end position="231"/>
    </location>
</feature>
<feature type="transmembrane region" description="Helical" evidence="4">
    <location>
        <begin position="179"/>
        <end position="200"/>
    </location>
</feature>
<sequence length="436" mass="47973">MSEVTSRSSNARGSSLSPSKFDAEKRPEASTESGTEGVETEPSLEGGREAWKTIIGTWLIQFCTYGYISAFGVYQDYYTRTFLSEYSASDISWIGSFQLFMQYGPGLLVGIAFDAGYFRLMMTLGTLLQVVSMLMLSLCRRQKYYQVFLAQAFGMGLGQSLLFLPSLTIIGQHYQRRRALATGIAVSGASFGGVAWPIILNTLMGRLGFANAVRVTGGMVAALLIMANAIMTTKPSDERKEVNICWMKLKTILQDSAYLLSVASYVRSYFYLQLFSIDKGISSGLAFYSITLLNAGSVLGRIFPNFFADRCGTYNILLPCLFISSALAFSMFAITNFTGMAVFGVLYGFWSGSCKCFFNTLAVSPAESTRWRTRVFETRMGIAFSIVGISLLVGTPLEGGLLRGESGTNYNWYRSIIFCGVCIPLISVLDLTLRLL</sequence>
<accession>A0A0C9YHU4</accession>
<evidence type="ECO:0008006" key="7">
    <source>
        <dbReference type="Google" id="ProtNLM"/>
    </source>
</evidence>
<evidence type="ECO:0000313" key="5">
    <source>
        <dbReference type="EMBL" id="KIK07568.1"/>
    </source>
</evidence>
<feature type="compositionally biased region" description="Low complexity" evidence="3">
    <location>
        <begin position="1"/>
        <end position="19"/>
    </location>
</feature>
<reference evidence="6" key="2">
    <citation type="submission" date="2015-01" db="EMBL/GenBank/DDBJ databases">
        <title>Evolutionary Origins and Diversification of the Mycorrhizal Mutualists.</title>
        <authorList>
            <consortium name="DOE Joint Genome Institute"/>
            <consortium name="Mycorrhizal Genomics Consortium"/>
            <person name="Kohler A."/>
            <person name="Kuo A."/>
            <person name="Nagy L.G."/>
            <person name="Floudas D."/>
            <person name="Copeland A."/>
            <person name="Barry K.W."/>
            <person name="Cichocki N."/>
            <person name="Veneault-Fourrey C."/>
            <person name="LaButti K."/>
            <person name="Lindquist E.A."/>
            <person name="Lipzen A."/>
            <person name="Lundell T."/>
            <person name="Morin E."/>
            <person name="Murat C."/>
            <person name="Riley R."/>
            <person name="Ohm R."/>
            <person name="Sun H."/>
            <person name="Tunlid A."/>
            <person name="Henrissat B."/>
            <person name="Grigoriev I.V."/>
            <person name="Hibbett D.S."/>
            <person name="Martin F."/>
        </authorList>
    </citation>
    <scope>NUCLEOTIDE SEQUENCE [LARGE SCALE GENOMIC DNA]</scope>
    <source>
        <strain evidence="6">LaAM-08-1</strain>
    </source>
</reference>
<reference evidence="5 6" key="1">
    <citation type="submission" date="2014-04" db="EMBL/GenBank/DDBJ databases">
        <authorList>
            <consortium name="DOE Joint Genome Institute"/>
            <person name="Kuo A."/>
            <person name="Kohler A."/>
            <person name="Nagy L.G."/>
            <person name="Floudas D."/>
            <person name="Copeland A."/>
            <person name="Barry K.W."/>
            <person name="Cichocki N."/>
            <person name="Veneault-Fourrey C."/>
            <person name="LaButti K."/>
            <person name="Lindquist E.A."/>
            <person name="Lipzen A."/>
            <person name="Lundell T."/>
            <person name="Morin E."/>
            <person name="Murat C."/>
            <person name="Sun H."/>
            <person name="Tunlid A."/>
            <person name="Henrissat B."/>
            <person name="Grigoriev I.V."/>
            <person name="Hibbett D.S."/>
            <person name="Martin F."/>
            <person name="Nordberg H.P."/>
            <person name="Cantor M.N."/>
            <person name="Hua S.X."/>
        </authorList>
    </citation>
    <scope>NUCLEOTIDE SEQUENCE [LARGE SCALE GENOMIC DNA]</scope>
    <source>
        <strain evidence="5 6">LaAM-08-1</strain>
    </source>
</reference>
<feature type="transmembrane region" description="Helical" evidence="4">
    <location>
        <begin position="120"/>
        <end position="138"/>
    </location>
</feature>
<keyword evidence="6" id="KW-1185">Reference proteome</keyword>
<organism evidence="5 6">
    <name type="scientific">Laccaria amethystina LaAM-08-1</name>
    <dbReference type="NCBI Taxonomy" id="1095629"/>
    <lineage>
        <taxon>Eukaryota</taxon>
        <taxon>Fungi</taxon>
        <taxon>Dikarya</taxon>
        <taxon>Basidiomycota</taxon>
        <taxon>Agaricomycotina</taxon>
        <taxon>Agaricomycetes</taxon>
        <taxon>Agaricomycetidae</taxon>
        <taxon>Agaricales</taxon>
        <taxon>Agaricineae</taxon>
        <taxon>Hydnangiaceae</taxon>
        <taxon>Laccaria</taxon>
    </lineage>
</organism>
<feature type="transmembrane region" description="Helical" evidence="4">
    <location>
        <begin position="316"/>
        <end position="334"/>
    </location>
</feature>
<protein>
    <recommendedName>
        <fullName evidence="7">MFS general substrate transporter</fullName>
    </recommendedName>
</protein>
<dbReference type="GO" id="GO:0016020">
    <property type="term" value="C:membrane"/>
    <property type="evidence" value="ECO:0007669"/>
    <property type="project" value="UniProtKB-SubCell"/>
</dbReference>
<evidence type="ECO:0000256" key="2">
    <source>
        <dbReference type="ARBA" id="ARBA00006727"/>
    </source>
</evidence>
<proteinExistence type="inferred from homology"/>
<feature type="compositionally biased region" description="Low complexity" evidence="3">
    <location>
        <begin position="30"/>
        <end position="43"/>
    </location>
</feature>
<dbReference type="GO" id="GO:0022857">
    <property type="term" value="F:transmembrane transporter activity"/>
    <property type="evidence" value="ECO:0007669"/>
    <property type="project" value="InterPro"/>
</dbReference>
<comment type="subcellular location">
    <subcellularLocation>
        <location evidence="1">Membrane</location>
        <topology evidence="1">Multi-pass membrane protein</topology>
    </subcellularLocation>
</comment>
<name>A0A0C9YHU4_9AGAR</name>
<evidence type="ECO:0000256" key="4">
    <source>
        <dbReference type="SAM" id="Phobius"/>
    </source>
</evidence>
<dbReference type="OrthoDB" id="6499973at2759"/>
<comment type="similarity">
    <text evidence="2">Belongs to the major facilitator superfamily. Monocarboxylate porter (TC 2.A.1.13) family.</text>
</comment>
<feature type="transmembrane region" description="Helical" evidence="4">
    <location>
        <begin position="284"/>
        <end position="304"/>
    </location>
</feature>
<dbReference type="AlphaFoldDB" id="A0A0C9YHU4"/>
<feature type="transmembrane region" description="Helical" evidence="4">
    <location>
        <begin position="379"/>
        <end position="397"/>
    </location>
</feature>
<feature type="transmembrane region" description="Helical" evidence="4">
    <location>
        <begin position="412"/>
        <end position="433"/>
    </location>
</feature>
<dbReference type="EMBL" id="KN838546">
    <property type="protein sequence ID" value="KIK07568.1"/>
    <property type="molecule type" value="Genomic_DNA"/>
</dbReference>
<feature type="transmembrane region" description="Helical" evidence="4">
    <location>
        <begin position="54"/>
        <end position="74"/>
    </location>
</feature>
<dbReference type="SUPFAM" id="SSF103473">
    <property type="entry name" value="MFS general substrate transporter"/>
    <property type="match status" value="1"/>
</dbReference>
<keyword evidence="4" id="KW-1133">Transmembrane helix</keyword>
<keyword evidence="4" id="KW-0472">Membrane</keyword>
<dbReference type="PANTHER" id="PTHR11360:SF234">
    <property type="entry name" value="MFS-TYPE TRANSPORTER DBAD-RELATED"/>
    <property type="match status" value="1"/>
</dbReference>
<keyword evidence="4" id="KW-0812">Transmembrane</keyword>
<dbReference type="Gene3D" id="1.20.1250.20">
    <property type="entry name" value="MFS general substrate transporter like domains"/>
    <property type="match status" value="2"/>
</dbReference>
<dbReference type="Proteomes" id="UP000054477">
    <property type="component" value="Unassembled WGS sequence"/>
</dbReference>
<feature type="region of interest" description="Disordered" evidence="3">
    <location>
        <begin position="1"/>
        <end position="44"/>
    </location>
</feature>
<feature type="transmembrane region" description="Helical" evidence="4">
    <location>
        <begin position="94"/>
        <end position="113"/>
    </location>
</feature>
<evidence type="ECO:0000256" key="3">
    <source>
        <dbReference type="SAM" id="MobiDB-lite"/>
    </source>
</evidence>
<evidence type="ECO:0000256" key="1">
    <source>
        <dbReference type="ARBA" id="ARBA00004141"/>
    </source>
</evidence>
<feature type="transmembrane region" description="Helical" evidence="4">
    <location>
        <begin position="340"/>
        <end position="358"/>
    </location>
</feature>
<dbReference type="InterPro" id="IPR036259">
    <property type="entry name" value="MFS_trans_sf"/>
</dbReference>
<gene>
    <name evidence="5" type="ORF">K443DRAFT_86711</name>
</gene>
<dbReference type="HOGENOM" id="CLU_001265_1_1_1"/>
<feature type="transmembrane region" description="Helical" evidence="4">
    <location>
        <begin position="144"/>
        <end position="167"/>
    </location>
</feature>
<dbReference type="Pfam" id="PF07690">
    <property type="entry name" value="MFS_1"/>
    <property type="match status" value="1"/>
</dbReference>